<dbReference type="OrthoDB" id="9795385at2"/>
<dbReference type="EMBL" id="LSFI01000049">
    <property type="protein sequence ID" value="OAG26927.1"/>
    <property type="molecule type" value="Genomic_DNA"/>
</dbReference>
<keyword evidence="3" id="KW-0963">Cytoplasm</keyword>
<evidence type="ECO:0000313" key="7">
    <source>
        <dbReference type="Proteomes" id="UP000076964"/>
    </source>
</evidence>
<evidence type="ECO:0000256" key="4">
    <source>
        <dbReference type="ARBA" id="ARBA00023118"/>
    </source>
</evidence>
<comment type="subcellular location">
    <subcellularLocation>
        <location evidence="1">Cytoplasm</location>
    </subcellularLocation>
</comment>
<dbReference type="SUPFAM" id="SSF158568">
    <property type="entry name" value="AF1862-like"/>
    <property type="match status" value="1"/>
</dbReference>
<dbReference type="InterPro" id="IPR023101">
    <property type="entry name" value="AF1862-like_dom_sf"/>
</dbReference>
<dbReference type="GO" id="GO:0005737">
    <property type="term" value="C:cytoplasm"/>
    <property type="evidence" value="ECO:0007669"/>
    <property type="project" value="UniProtKB-SubCell"/>
</dbReference>
<name>A0A177E4N5_9BACT</name>
<evidence type="ECO:0000256" key="5">
    <source>
        <dbReference type="ARBA" id="ARBA00030001"/>
    </source>
</evidence>
<dbReference type="Gene3D" id="1.10.520.30">
    <property type="entry name" value="AF1862-like domain"/>
    <property type="match status" value="1"/>
</dbReference>
<accession>A0A177E4N5</accession>
<evidence type="ECO:0000256" key="3">
    <source>
        <dbReference type="ARBA" id="ARBA00022490"/>
    </source>
</evidence>
<gene>
    <name evidence="6" type="ORF">TH606_09685</name>
</gene>
<keyword evidence="4" id="KW-0051">Antiviral defense</keyword>
<evidence type="ECO:0000256" key="2">
    <source>
        <dbReference type="ARBA" id="ARBA00006161"/>
    </source>
</evidence>
<comment type="similarity">
    <text evidence="2">Belongs to the CRISPR system Cmr5 family.</text>
</comment>
<dbReference type="GO" id="GO:0051607">
    <property type="term" value="P:defense response to virus"/>
    <property type="evidence" value="ECO:0007669"/>
    <property type="project" value="UniProtKB-KW"/>
</dbReference>
<dbReference type="AlphaFoldDB" id="A0A177E4N5"/>
<dbReference type="Pfam" id="PF09701">
    <property type="entry name" value="Cas_Cmr5"/>
    <property type="match status" value="1"/>
</dbReference>
<dbReference type="Proteomes" id="UP000076964">
    <property type="component" value="Unassembled WGS sequence"/>
</dbReference>
<reference evidence="6 7" key="1">
    <citation type="submission" date="2016-02" db="EMBL/GenBank/DDBJ databases">
        <title>Draft genome sequence of Thermodesulfatator sp. S606.</title>
        <authorList>
            <person name="Lai Q."/>
            <person name="Cao J."/>
            <person name="Dupont S."/>
            <person name="Shao Z."/>
            <person name="Jebbar M."/>
            <person name="Alain K."/>
        </authorList>
    </citation>
    <scope>NUCLEOTIDE SEQUENCE [LARGE SCALE GENOMIC DNA]</scope>
    <source>
        <strain evidence="6 7">S606</strain>
    </source>
</reference>
<dbReference type="STRING" id="1795632.TH606_09685"/>
<dbReference type="InterPro" id="IPR010160">
    <property type="entry name" value="CRISPR-assoc_prot_Cmr5"/>
</dbReference>
<comment type="caution">
    <text evidence="6">The sequence shown here is derived from an EMBL/GenBank/DDBJ whole genome shotgun (WGS) entry which is preliminary data.</text>
</comment>
<dbReference type="RefSeq" id="WP_068543392.1">
    <property type="nucleotide sequence ID" value="NZ_LSFI01000049.1"/>
</dbReference>
<keyword evidence="7" id="KW-1185">Reference proteome</keyword>
<dbReference type="NCBIfam" id="TIGR01881">
    <property type="entry name" value="cas_Cmr5"/>
    <property type="match status" value="1"/>
</dbReference>
<protein>
    <recommendedName>
        <fullName evidence="5">CRISPR type III-B/RAMP module-associated protein Cmr5</fullName>
    </recommendedName>
</protein>
<evidence type="ECO:0000313" key="6">
    <source>
        <dbReference type="EMBL" id="OAG26927.1"/>
    </source>
</evidence>
<evidence type="ECO:0000256" key="1">
    <source>
        <dbReference type="ARBA" id="ARBA00004496"/>
    </source>
</evidence>
<organism evidence="6 7">
    <name type="scientific">Thermodesulfatator autotrophicus</name>
    <dbReference type="NCBI Taxonomy" id="1795632"/>
    <lineage>
        <taxon>Bacteria</taxon>
        <taxon>Pseudomonadati</taxon>
        <taxon>Thermodesulfobacteriota</taxon>
        <taxon>Thermodesulfobacteria</taxon>
        <taxon>Thermodesulfobacteriales</taxon>
        <taxon>Thermodesulfatatoraceae</taxon>
        <taxon>Thermodesulfatator</taxon>
    </lineage>
</organism>
<proteinExistence type="inferred from homology"/>
<sequence length="141" mass="15791">MRTIGQERAAFAYQKTKEALEALGAGAAKEFSSFVAGLPAMILQNGLGHTLCFLLAKAADQKSGKYNKTGKEAKYWLAFEALAGWLKERDLLSFDPENPAKTIEEITKGEAFKYLALQEEALRFLEWFKVMSKMFVEEKNA</sequence>